<accession>A0A976XN68</accession>
<dbReference type="Proteomes" id="UP001057841">
    <property type="component" value="Segment"/>
</dbReference>
<dbReference type="EMBL" id="OP018999">
    <property type="protein sequence ID" value="UVD33084.1"/>
    <property type="molecule type" value="Genomic_DNA"/>
</dbReference>
<organism evidence="1 2">
    <name type="scientific">Escherichia phage NTNC80A</name>
    <dbReference type="NCBI Taxonomy" id="2970325"/>
    <lineage>
        <taxon>Viruses</taxon>
        <taxon>Duplodnaviria</taxon>
        <taxon>Heunggongvirae</taxon>
        <taxon>Uroviricota</taxon>
        <taxon>Caudoviricetes</taxon>
        <taxon>Autographivirales</taxon>
        <taxon>Autosignataviridae</taxon>
        <taxon>Molineuxvirinae</taxon>
        <taxon>Rodentiumvirus</taxon>
        <taxon>Rodentiumvirus NTNC80A</taxon>
    </lineage>
</organism>
<sequence length="41" mass="4809">MSIDLNKEQLELLIEAIEQYYYMCGYESKELDSLYSKLKGG</sequence>
<keyword evidence="2" id="KW-1185">Reference proteome</keyword>
<evidence type="ECO:0000313" key="2">
    <source>
        <dbReference type="Proteomes" id="UP001057841"/>
    </source>
</evidence>
<reference evidence="1" key="1">
    <citation type="submission" date="2022-07" db="EMBL/GenBank/DDBJ databases">
        <authorList>
            <person name="Chaudhary N."/>
        </authorList>
    </citation>
    <scope>NUCLEOTIDE SEQUENCE</scope>
</reference>
<name>A0A976XN68_9CAUD</name>
<protein>
    <submittedName>
        <fullName evidence="1">Uncharacterized protein</fullName>
    </submittedName>
</protein>
<proteinExistence type="predicted"/>
<evidence type="ECO:0000313" key="1">
    <source>
        <dbReference type="EMBL" id="UVD33084.1"/>
    </source>
</evidence>